<dbReference type="AlphaFoldDB" id="A0A412HAT1"/>
<reference evidence="1 2" key="1">
    <citation type="submission" date="2018-08" db="EMBL/GenBank/DDBJ databases">
        <title>A genome reference for cultivated species of the human gut microbiota.</title>
        <authorList>
            <person name="Zou Y."/>
            <person name="Xue W."/>
            <person name="Luo G."/>
        </authorList>
    </citation>
    <scope>NUCLEOTIDE SEQUENCE [LARGE SCALE GENOMIC DNA]</scope>
    <source>
        <strain evidence="1 2">AF24-16AC</strain>
    </source>
</reference>
<comment type="caution">
    <text evidence="1">The sequence shown here is derived from an EMBL/GenBank/DDBJ whole genome shotgun (WGS) entry which is preliminary data.</text>
</comment>
<gene>
    <name evidence="1" type="ORF">DWY14_00500</name>
</gene>
<dbReference type="RefSeq" id="WP_118430427.1">
    <property type="nucleotide sequence ID" value="NZ_JAQCWP010000018.1"/>
</dbReference>
<dbReference type="EMBL" id="QRUY01000001">
    <property type="protein sequence ID" value="RGS10651.1"/>
    <property type="molecule type" value="Genomic_DNA"/>
</dbReference>
<organism evidence="1 2">
    <name type="scientific">Phocaeicola plebeius</name>
    <dbReference type="NCBI Taxonomy" id="310297"/>
    <lineage>
        <taxon>Bacteria</taxon>
        <taxon>Pseudomonadati</taxon>
        <taxon>Bacteroidota</taxon>
        <taxon>Bacteroidia</taxon>
        <taxon>Bacteroidales</taxon>
        <taxon>Bacteroidaceae</taxon>
        <taxon>Phocaeicola</taxon>
    </lineage>
</organism>
<dbReference type="Proteomes" id="UP000285750">
    <property type="component" value="Unassembled WGS sequence"/>
</dbReference>
<name>A0A412HAT1_9BACT</name>
<sequence>MTMRATEASKKLDELYSELESVRGMSESEVCSKYNADCKQDIEDIIEEEIEALKSYDCDDYGEDDGMDYINLQLSQGLPVIRW</sequence>
<evidence type="ECO:0000313" key="2">
    <source>
        <dbReference type="Proteomes" id="UP000285750"/>
    </source>
</evidence>
<evidence type="ECO:0000313" key="1">
    <source>
        <dbReference type="EMBL" id="RGS10651.1"/>
    </source>
</evidence>
<protein>
    <submittedName>
        <fullName evidence="1">Uncharacterized protein</fullName>
    </submittedName>
</protein>
<accession>A0A412HAT1</accession>
<proteinExistence type="predicted"/>